<dbReference type="InterPro" id="IPR001214">
    <property type="entry name" value="SET_dom"/>
</dbReference>
<dbReference type="CDD" id="cd20071">
    <property type="entry name" value="SET_SMYD"/>
    <property type="match status" value="1"/>
</dbReference>
<dbReference type="STRING" id="5762.D2UXI0"/>
<dbReference type="InParanoid" id="D2UXI0"/>
<evidence type="ECO:0000313" key="4">
    <source>
        <dbReference type="Proteomes" id="UP000006671"/>
    </source>
</evidence>
<evidence type="ECO:0000259" key="2">
    <source>
        <dbReference type="Pfam" id="PF00856"/>
    </source>
</evidence>
<protein>
    <submittedName>
        <fullName evidence="3">Predicted protein</fullName>
    </submittedName>
</protein>
<dbReference type="InterPro" id="IPR050869">
    <property type="entry name" value="H3K4_H4K5_MeTrfase"/>
</dbReference>
<dbReference type="KEGG" id="ngr:NAEGRDRAFT_61131"/>
<dbReference type="InterPro" id="IPR046341">
    <property type="entry name" value="SET_dom_sf"/>
</dbReference>
<dbReference type="GeneID" id="8863752"/>
<sequence length="296" mass="34563">MVVHDFLNNFPQKRKAIEPILNNLRESKFWYLDPRLRIVKLSHDNYCVQAIEDIPVEEVIKIYDENGEREEYRGVTIVKDSLLCHDQFITGACLSSDESIVTVGITLKHLIQNLKKFQNALRGLHPRKIDEAPKIFDKEWREFFFEHLQLVKQNIGIKEEFEGMSLEEIEYLENDKERLEEVLRLTMAIKLNGFVGGVYGLACLFNHSCEENCEKIDEKIVTTRNIKAGDFVCLNYMGFDDTLGNRRKYLMEHFAFECECSRCQREIMAGMSLDADEEADDVMEEQEVTVTEKDLE</sequence>
<name>D2UXI0_NAEGR</name>
<evidence type="ECO:0000256" key="1">
    <source>
        <dbReference type="SAM" id="MobiDB-lite"/>
    </source>
</evidence>
<dbReference type="OMA" id="FAFECEC"/>
<dbReference type="VEuPathDB" id="AmoebaDB:NAEGRDRAFT_61131"/>
<reference evidence="3 4" key="1">
    <citation type="journal article" date="2010" name="Cell">
        <title>The genome of Naegleria gruberi illuminates early eukaryotic versatility.</title>
        <authorList>
            <person name="Fritz-Laylin L.K."/>
            <person name="Prochnik S.E."/>
            <person name="Ginger M.L."/>
            <person name="Dacks J.B."/>
            <person name="Carpenter M.L."/>
            <person name="Field M.C."/>
            <person name="Kuo A."/>
            <person name="Paredez A."/>
            <person name="Chapman J."/>
            <person name="Pham J."/>
            <person name="Shu S."/>
            <person name="Neupane R."/>
            <person name="Cipriano M."/>
            <person name="Mancuso J."/>
            <person name="Tu H."/>
            <person name="Salamov A."/>
            <person name="Lindquist E."/>
            <person name="Shapiro H."/>
            <person name="Lucas S."/>
            <person name="Grigoriev I.V."/>
            <person name="Cande W.Z."/>
            <person name="Fulton C."/>
            <person name="Rokhsar D.S."/>
            <person name="Dawson S.C."/>
        </authorList>
    </citation>
    <scope>NUCLEOTIDE SEQUENCE [LARGE SCALE GENOMIC DNA]</scope>
    <source>
        <strain evidence="3 4">NEG-M</strain>
    </source>
</reference>
<feature type="region of interest" description="Disordered" evidence="1">
    <location>
        <begin position="276"/>
        <end position="296"/>
    </location>
</feature>
<proteinExistence type="predicted"/>
<accession>D2UXI0</accession>
<dbReference type="RefSeq" id="XP_002683033.1">
    <property type="nucleotide sequence ID" value="XM_002682987.1"/>
</dbReference>
<dbReference type="AlphaFoldDB" id="D2UXI0"/>
<gene>
    <name evidence="3" type="ORF">NAEGRDRAFT_61131</name>
</gene>
<dbReference type="Pfam" id="PF00856">
    <property type="entry name" value="SET"/>
    <property type="match status" value="1"/>
</dbReference>
<organism evidence="4">
    <name type="scientific">Naegleria gruberi</name>
    <name type="common">Amoeba</name>
    <dbReference type="NCBI Taxonomy" id="5762"/>
    <lineage>
        <taxon>Eukaryota</taxon>
        <taxon>Discoba</taxon>
        <taxon>Heterolobosea</taxon>
        <taxon>Tetramitia</taxon>
        <taxon>Eutetramitia</taxon>
        <taxon>Vahlkampfiidae</taxon>
        <taxon>Naegleria</taxon>
    </lineage>
</organism>
<feature type="domain" description="SET" evidence="2">
    <location>
        <begin position="46"/>
        <end position="236"/>
    </location>
</feature>
<dbReference type="Gene3D" id="2.170.270.10">
    <property type="entry name" value="SET domain"/>
    <property type="match status" value="1"/>
</dbReference>
<dbReference type="Proteomes" id="UP000006671">
    <property type="component" value="Unassembled WGS sequence"/>
</dbReference>
<feature type="compositionally biased region" description="Acidic residues" evidence="1">
    <location>
        <begin position="276"/>
        <end position="287"/>
    </location>
</feature>
<dbReference type="EMBL" id="GG738845">
    <property type="protein sequence ID" value="EFC50289.1"/>
    <property type="molecule type" value="Genomic_DNA"/>
</dbReference>
<dbReference type="PANTHER" id="PTHR12197">
    <property type="entry name" value="HISTONE-LYSINE N-METHYLTRANSFERASE SMYD"/>
    <property type="match status" value="1"/>
</dbReference>
<dbReference type="PANTHER" id="PTHR12197:SF292">
    <property type="entry name" value="SET DOMAIN-CONTAINING PROTEIN"/>
    <property type="match status" value="1"/>
</dbReference>
<dbReference type="SUPFAM" id="SSF82199">
    <property type="entry name" value="SET domain"/>
    <property type="match status" value="1"/>
</dbReference>
<dbReference type="OrthoDB" id="1028014at2759"/>
<keyword evidence="4" id="KW-1185">Reference proteome</keyword>
<evidence type="ECO:0000313" key="3">
    <source>
        <dbReference type="EMBL" id="EFC50289.1"/>
    </source>
</evidence>